<keyword evidence="2 7" id="KW-0813">Transport</keyword>
<dbReference type="GO" id="GO:0015288">
    <property type="term" value="F:porin activity"/>
    <property type="evidence" value="ECO:0007669"/>
    <property type="project" value="TreeGrafter"/>
</dbReference>
<evidence type="ECO:0000256" key="4">
    <source>
        <dbReference type="ARBA" id="ARBA00022692"/>
    </source>
</evidence>
<gene>
    <name evidence="8" type="ORF">OYT1_ch2180</name>
</gene>
<protein>
    <recommendedName>
        <fullName evidence="7">Protein CyaE</fullName>
    </recommendedName>
</protein>
<evidence type="ECO:0000256" key="6">
    <source>
        <dbReference type="ARBA" id="ARBA00023237"/>
    </source>
</evidence>
<sequence>MKPHPLFILLAVCHPITTMAWSFDNPWGVTERSQPTRTSDECNSARIQQRLTLSDVVDLALCHNPQTRTLWANSRAQAAQVGVSSASYLPNLTISGSGNRNTSQVGATPATTNTGQSIGLTASYLLLDFGTRAANLESAQQLLIAANATRDATLQTVWLTAAQAYFSLHSARASVEATQAAEAAARESLAAAQARYQNGSATPADRMQAQTALSQATLNRITAAGNAATAAGTLANLMGFEASQPFELAEADTASPDQPTEQAIGQLITDARRKRPDLAAAEAQIKAAEAQVTVARAAGLPSINLNASTSLGITSGAPNTHNNSLGVSVSVPFFTGMRTTYQTRAAEAQVESRVAERDRVANQIALDVWKAYQSLLTGSQALRSADDLVASAEQSERMTLGRYKAGLGNLIDVLTAQSTLASARQQRITARYTFLASRFALAQAIGELDLTQTTLNH</sequence>
<dbReference type="PIRSF" id="PIRSF001892">
    <property type="entry name" value="CyaE"/>
    <property type="match status" value="1"/>
</dbReference>
<dbReference type="Pfam" id="PF02321">
    <property type="entry name" value="OEP"/>
    <property type="match status" value="2"/>
</dbReference>
<evidence type="ECO:0000313" key="8">
    <source>
        <dbReference type="EMBL" id="BBE51700.1"/>
    </source>
</evidence>
<comment type="subcellular location">
    <subcellularLocation>
        <location evidence="7">Cell outer membrane</location>
        <topology evidence="7">Peripheral membrane protein</topology>
    </subcellularLocation>
</comment>
<dbReference type="KEGG" id="fam:OYT1_ch2180"/>
<keyword evidence="3" id="KW-1134">Transmembrane beta strand</keyword>
<dbReference type="GO" id="GO:1990281">
    <property type="term" value="C:efflux pump complex"/>
    <property type="evidence" value="ECO:0007669"/>
    <property type="project" value="TreeGrafter"/>
</dbReference>
<evidence type="ECO:0000256" key="1">
    <source>
        <dbReference type="ARBA" id="ARBA00007613"/>
    </source>
</evidence>
<proteinExistence type="inferred from homology"/>
<dbReference type="Proteomes" id="UP000033070">
    <property type="component" value="Chromosome"/>
</dbReference>
<keyword evidence="5 7" id="KW-0472">Membrane</keyword>
<dbReference type="PANTHER" id="PTHR30026:SF20">
    <property type="entry name" value="OUTER MEMBRANE PROTEIN TOLC"/>
    <property type="match status" value="1"/>
</dbReference>
<dbReference type="GO" id="GO:0031640">
    <property type="term" value="P:killing of cells of another organism"/>
    <property type="evidence" value="ECO:0007669"/>
    <property type="project" value="UniProtKB-KW"/>
</dbReference>
<reference evidence="8 9" key="1">
    <citation type="submission" date="2018-06" db="EMBL/GenBank/DDBJ databases">
        <title>OYT1 Genome Sequencing.</title>
        <authorList>
            <person name="Kato S."/>
            <person name="Itoh T."/>
            <person name="Ohkuma M."/>
        </authorList>
    </citation>
    <scope>NUCLEOTIDE SEQUENCE [LARGE SCALE GENOMIC DNA]</scope>
    <source>
        <strain evidence="8 9">OYT1</strain>
    </source>
</reference>
<organism evidence="8 9">
    <name type="scientific">Ferriphaselus amnicola</name>
    <dbReference type="NCBI Taxonomy" id="1188319"/>
    <lineage>
        <taxon>Bacteria</taxon>
        <taxon>Pseudomonadati</taxon>
        <taxon>Pseudomonadota</taxon>
        <taxon>Betaproteobacteria</taxon>
        <taxon>Nitrosomonadales</taxon>
        <taxon>Gallionellaceae</taxon>
        <taxon>Ferriphaselus</taxon>
    </lineage>
</organism>
<evidence type="ECO:0000256" key="7">
    <source>
        <dbReference type="PIRNR" id="PIRNR001892"/>
    </source>
</evidence>
<dbReference type="OrthoDB" id="8553524at2"/>
<evidence type="ECO:0000256" key="3">
    <source>
        <dbReference type="ARBA" id="ARBA00022452"/>
    </source>
</evidence>
<keyword evidence="7" id="KW-0354">Hemolysis</keyword>
<keyword evidence="6 7" id="KW-0998">Cell outer membrane</keyword>
<dbReference type="Gene3D" id="1.20.1600.10">
    <property type="entry name" value="Outer membrane efflux proteins (OEP)"/>
    <property type="match status" value="1"/>
</dbReference>
<comment type="function">
    <text evidence="7">CyaE is necessary for transport of calmodulin-sensitive adenylate cyclase-hemolysin (cyclolysin).</text>
</comment>
<keyword evidence="4" id="KW-0812">Transmembrane</keyword>
<dbReference type="InterPro" id="IPR003423">
    <property type="entry name" value="OMP_efflux"/>
</dbReference>
<dbReference type="RefSeq" id="WP_062626340.1">
    <property type="nucleotide sequence ID" value="NZ_AP018738.1"/>
</dbReference>
<dbReference type="GO" id="GO:0009279">
    <property type="term" value="C:cell outer membrane"/>
    <property type="evidence" value="ECO:0007669"/>
    <property type="project" value="UniProtKB-SubCell"/>
</dbReference>
<comment type="similarity">
    <text evidence="1 7">Belongs to the outer membrane factor (OMF) (TC 1.B.17) family.</text>
</comment>
<dbReference type="SUPFAM" id="SSF56954">
    <property type="entry name" value="Outer membrane efflux proteins (OEP)"/>
    <property type="match status" value="1"/>
</dbReference>
<evidence type="ECO:0000313" key="9">
    <source>
        <dbReference type="Proteomes" id="UP000033070"/>
    </source>
</evidence>
<dbReference type="InterPro" id="IPR051906">
    <property type="entry name" value="TolC-like"/>
</dbReference>
<dbReference type="EMBL" id="AP018738">
    <property type="protein sequence ID" value="BBE51700.1"/>
    <property type="molecule type" value="Genomic_DNA"/>
</dbReference>
<dbReference type="PANTHER" id="PTHR30026">
    <property type="entry name" value="OUTER MEMBRANE PROTEIN TOLC"/>
    <property type="match status" value="1"/>
</dbReference>
<name>A0A2Z6GE47_9PROT</name>
<keyword evidence="7" id="KW-0204">Cytolysis</keyword>
<keyword evidence="9" id="KW-1185">Reference proteome</keyword>
<evidence type="ECO:0000256" key="5">
    <source>
        <dbReference type="ARBA" id="ARBA00023136"/>
    </source>
</evidence>
<dbReference type="STRING" id="1188319.OYT1_01169"/>
<dbReference type="InterPro" id="IPR028351">
    <property type="entry name" value="CyaE"/>
</dbReference>
<dbReference type="GO" id="GO:0015562">
    <property type="term" value="F:efflux transmembrane transporter activity"/>
    <property type="evidence" value="ECO:0007669"/>
    <property type="project" value="InterPro"/>
</dbReference>
<dbReference type="AlphaFoldDB" id="A0A2Z6GE47"/>
<evidence type="ECO:0000256" key="2">
    <source>
        <dbReference type="ARBA" id="ARBA00022448"/>
    </source>
</evidence>
<accession>A0A2Z6GE47</accession>